<organism evidence="1">
    <name type="scientific">Anguilla anguilla</name>
    <name type="common">European freshwater eel</name>
    <name type="synonym">Muraena anguilla</name>
    <dbReference type="NCBI Taxonomy" id="7936"/>
    <lineage>
        <taxon>Eukaryota</taxon>
        <taxon>Metazoa</taxon>
        <taxon>Chordata</taxon>
        <taxon>Craniata</taxon>
        <taxon>Vertebrata</taxon>
        <taxon>Euteleostomi</taxon>
        <taxon>Actinopterygii</taxon>
        <taxon>Neopterygii</taxon>
        <taxon>Teleostei</taxon>
        <taxon>Anguilliformes</taxon>
        <taxon>Anguillidae</taxon>
        <taxon>Anguilla</taxon>
    </lineage>
</organism>
<sequence>MSKIHMTRRVCVCVRQQ</sequence>
<evidence type="ECO:0000313" key="1">
    <source>
        <dbReference type="EMBL" id="JAH08731.1"/>
    </source>
</evidence>
<dbReference type="AlphaFoldDB" id="A0A0E9PVW5"/>
<reference evidence="1" key="1">
    <citation type="submission" date="2014-11" db="EMBL/GenBank/DDBJ databases">
        <authorList>
            <person name="Amaro Gonzalez C."/>
        </authorList>
    </citation>
    <scope>NUCLEOTIDE SEQUENCE</scope>
</reference>
<reference evidence="1" key="2">
    <citation type="journal article" date="2015" name="Fish Shellfish Immunol.">
        <title>Early steps in the European eel (Anguilla anguilla)-Vibrio vulnificus interaction in the gills: Role of the RtxA13 toxin.</title>
        <authorList>
            <person name="Callol A."/>
            <person name="Pajuelo D."/>
            <person name="Ebbesson L."/>
            <person name="Teles M."/>
            <person name="MacKenzie S."/>
            <person name="Amaro C."/>
        </authorList>
    </citation>
    <scope>NUCLEOTIDE SEQUENCE</scope>
</reference>
<protein>
    <submittedName>
        <fullName evidence="1">Uncharacterized protein</fullName>
    </submittedName>
</protein>
<proteinExistence type="predicted"/>
<dbReference type="EMBL" id="GBXM01099846">
    <property type="protein sequence ID" value="JAH08731.1"/>
    <property type="molecule type" value="Transcribed_RNA"/>
</dbReference>
<accession>A0A0E9PVW5</accession>
<name>A0A0E9PVW5_ANGAN</name>